<sequence length="186" mass="20594">MQLITEDLSSYAFAFTTLDDENRSFGLATLIVNCAVAFLPNLTDKLLWLLLVVGTFIIAILNAEYKTGLCVLYATEGISAIVLLGKTIALSCHIIDKQAYISLYWIPTVIFELILCGLISYKAVMMHKYQYAIPTWRAIRSEGSPSLFFVIVRENVFCFIMIFAALLANLLFSGFGSPQLAQVATG</sequence>
<reference evidence="2" key="1">
    <citation type="submission" date="2021-10" db="EMBL/GenBank/DDBJ databases">
        <title>De novo Genome Assembly of Clathrus columnatus (Basidiomycota, Fungi) Using Illumina and Nanopore Sequence Data.</title>
        <authorList>
            <person name="Ogiso-Tanaka E."/>
            <person name="Itagaki H."/>
            <person name="Hosoya T."/>
            <person name="Hosaka K."/>
        </authorList>
    </citation>
    <scope>NUCLEOTIDE SEQUENCE</scope>
    <source>
        <strain evidence="2">MO-923</strain>
    </source>
</reference>
<comment type="caution">
    <text evidence="2">The sequence shown here is derived from an EMBL/GenBank/DDBJ whole genome shotgun (WGS) entry which is preliminary data.</text>
</comment>
<evidence type="ECO:0000313" key="2">
    <source>
        <dbReference type="EMBL" id="GJJ06682.1"/>
    </source>
</evidence>
<evidence type="ECO:0008006" key="4">
    <source>
        <dbReference type="Google" id="ProtNLM"/>
    </source>
</evidence>
<keyword evidence="1" id="KW-0472">Membrane</keyword>
<dbReference type="EMBL" id="BPWL01000001">
    <property type="protein sequence ID" value="GJJ06682.1"/>
    <property type="molecule type" value="Genomic_DNA"/>
</dbReference>
<gene>
    <name evidence="2" type="ORF">Clacol_000877</name>
</gene>
<proteinExistence type="predicted"/>
<keyword evidence="1" id="KW-0812">Transmembrane</keyword>
<feature type="transmembrane region" description="Helical" evidence="1">
    <location>
        <begin position="70"/>
        <end position="89"/>
    </location>
</feature>
<accession>A0AAV4ZZI3</accession>
<organism evidence="2 3">
    <name type="scientific">Clathrus columnatus</name>
    <dbReference type="NCBI Taxonomy" id="1419009"/>
    <lineage>
        <taxon>Eukaryota</taxon>
        <taxon>Fungi</taxon>
        <taxon>Dikarya</taxon>
        <taxon>Basidiomycota</taxon>
        <taxon>Agaricomycotina</taxon>
        <taxon>Agaricomycetes</taxon>
        <taxon>Phallomycetidae</taxon>
        <taxon>Phallales</taxon>
        <taxon>Clathraceae</taxon>
        <taxon>Clathrus</taxon>
    </lineage>
</organism>
<feature type="transmembrane region" description="Helical" evidence="1">
    <location>
        <begin position="46"/>
        <end position="63"/>
    </location>
</feature>
<evidence type="ECO:0000256" key="1">
    <source>
        <dbReference type="SAM" id="Phobius"/>
    </source>
</evidence>
<keyword evidence="1" id="KW-1133">Transmembrane helix</keyword>
<evidence type="ECO:0000313" key="3">
    <source>
        <dbReference type="Proteomes" id="UP001050691"/>
    </source>
</evidence>
<feature type="transmembrane region" description="Helical" evidence="1">
    <location>
        <begin position="147"/>
        <end position="172"/>
    </location>
</feature>
<dbReference type="AlphaFoldDB" id="A0AAV4ZZI3"/>
<keyword evidence="3" id="KW-1185">Reference proteome</keyword>
<feature type="transmembrane region" description="Helical" evidence="1">
    <location>
        <begin position="101"/>
        <end position="121"/>
    </location>
</feature>
<name>A0AAV4ZZI3_9AGAM</name>
<dbReference type="Proteomes" id="UP001050691">
    <property type="component" value="Unassembled WGS sequence"/>
</dbReference>
<protein>
    <recommendedName>
        <fullName evidence="4">NADH dehydrogenase subunit 2</fullName>
    </recommendedName>
</protein>